<dbReference type="SUPFAM" id="SSF50494">
    <property type="entry name" value="Trypsin-like serine proteases"/>
    <property type="match status" value="1"/>
</dbReference>
<dbReference type="AlphaFoldDB" id="A0A370TNP9"/>
<evidence type="ECO:0000313" key="1">
    <source>
        <dbReference type="EMBL" id="RDL37159.1"/>
    </source>
</evidence>
<dbReference type="EMBL" id="NPIC01000003">
    <property type="protein sequence ID" value="RDL37159.1"/>
    <property type="molecule type" value="Genomic_DNA"/>
</dbReference>
<reference evidence="1 2" key="1">
    <citation type="journal article" date="2018" name="IMA Fungus">
        <title>IMA Genome-F 9: Draft genome sequence of Annulohypoxylon stygium, Aspergillus mulundensis, Berkeleyomyces basicola (syn. Thielaviopsis basicola), Ceratocystis smalleyi, two Cercospora beticola strains, Coleophoma cylindrospora, Fusarium fracticaudum, Phialophora cf. hyalina, and Morchella septimelata.</title>
        <authorList>
            <person name="Wingfield B.D."/>
            <person name="Bills G.F."/>
            <person name="Dong Y."/>
            <person name="Huang W."/>
            <person name="Nel W.J."/>
            <person name="Swalarsk-Parry B.S."/>
            <person name="Vaghefi N."/>
            <person name="Wilken P.M."/>
            <person name="An Z."/>
            <person name="de Beer Z.W."/>
            <person name="De Vos L."/>
            <person name="Chen L."/>
            <person name="Duong T.A."/>
            <person name="Gao Y."/>
            <person name="Hammerbacher A."/>
            <person name="Kikkert J.R."/>
            <person name="Li Y."/>
            <person name="Li H."/>
            <person name="Li K."/>
            <person name="Li Q."/>
            <person name="Liu X."/>
            <person name="Ma X."/>
            <person name="Naidoo K."/>
            <person name="Pethybridge S.J."/>
            <person name="Sun J."/>
            <person name="Steenkamp E.T."/>
            <person name="van der Nest M.A."/>
            <person name="van Wyk S."/>
            <person name="Wingfield M.J."/>
            <person name="Xiong C."/>
            <person name="Yue Q."/>
            <person name="Zhang X."/>
        </authorList>
    </citation>
    <scope>NUCLEOTIDE SEQUENCE [LARGE SCALE GENOMIC DNA]</scope>
    <source>
        <strain evidence="1 2">BP 5553</strain>
    </source>
</reference>
<accession>A0A370TNP9</accession>
<dbReference type="GeneID" id="43597441"/>
<sequence length="456" mass="49305">MKGLAVYVSSHPSDPSCLADPLMSTWTPIKTLSAIGASDLDAEFTPVFENNIHDNIVSSILTALPGGDWGLNVLRLGFDTKHLNNPITIHLVVAPNGGLSPDAACKIVSDILTIIAAAPDSSQLVHIDVCHPLESSSSLATISFSLLDRNPEVYHSSARLPYSSVGLVQSEYIGTLSGYIKHRDKDGRDTVYALTCRHVIDPHSAFRNACQATPAHLSVTCPAASDHNKTLETITTDIAIGARPSQREILEQTLQSAKEYNIAFGDVVATSGTGRLLPHFQGRSDWAIISITNQDIMAENKHVRSSDSFVSFKHPLVALLDVDFLRAATQYFTSGPHFKPVRDDDLSPGELVFKPRSRTTNKWTRGTFNAIRSTQRSAGIATREWCLVALLPHESMSAGGDSGSIIVDQEFRPIAMMWGGDTHGFAHGPKGVAYASPLSKVMRDIEECIGGIISIV</sequence>
<organism evidence="1 2">
    <name type="scientific">Venustampulla echinocandica</name>
    <dbReference type="NCBI Taxonomy" id="2656787"/>
    <lineage>
        <taxon>Eukaryota</taxon>
        <taxon>Fungi</taxon>
        <taxon>Dikarya</taxon>
        <taxon>Ascomycota</taxon>
        <taxon>Pezizomycotina</taxon>
        <taxon>Leotiomycetes</taxon>
        <taxon>Helotiales</taxon>
        <taxon>Pleuroascaceae</taxon>
        <taxon>Venustampulla</taxon>
    </lineage>
</organism>
<name>A0A370TNP9_9HELO</name>
<protein>
    <recommendedName>
        <fullName evidence="3">Peptidase S1 domain-containing protein</fullName>
    </recommendedName>
</protein>
<dbReference type="RefSeq" id="XP_031869815.1">
    <property type="nucleotide sequence ID" value="XM_032013215.1"/>
</dbReference>
<gene>
    <name evidence="1" type="ORF">BP5553_04592</name>
</gene>
<comment type="caution">
    <text evidence="1">The sequence shown here is derived from an EMBL/GenBank/DDBJ whole genome shotgun (WGS) entry which is preliminary data.</text>
</comment>
<dbReference type="Proteomes" id="UP000254866">
    <property type="component" value="Unassembled WGS sequence"/>
</dbReference>
<dbReference type="OrthoDB" id="5424209at2759"/>
<dbReference type="InterPro" id="IPR009003">
    <property type="entry name" value="Peptidase_S1_PA"/>
</dbReference>
<evidence type="ECO:0008006" key="3">
    <source>
        <dbReference type="Google" id="ProtNLM"/>
    </source>
</evidence>
<proteinExistence type="predicted"/>
<evidence type="ECO:0000313" key="2">
    <source>
        <dbReference type="Proteomes" id="UP000254866"/>
    </source>
</evidence>
<keyword evidence="2" id="KW-1185">Reference proteome</keyword>